<feature type="domain" description="Phosphatidate phosphatase APP1 catalytic" evidence="1">
    <location>
        <begin position="26"/>
        <end position="166"/>
    </location>
</feature>
<dbReference type="Pfam" id="PF09949">
    <property type="entry name" value="APP1_cat"/>
    <property type="match status" value="1"/>
</dbReference>
<dbReference type="RefSeq" id="WP_014803667.1">
    <property type="nucleotide sequence ID" value="NC_018020.1"/>
</dbReference>
<name>I4B7A4_TURPD</name>
<dbReference type="AlphaFoldDB" id="I4B7A4"/>
<evidence type="ECO:0000259" key="1">
    <source>
        <dbReference type="Pfam" id="PF09949"/>
    </source>
</evidence>
<reference evidence="2 3" key="1">
    <citation type="submission" date="2012-06" db="EMBL/GenBank/DDBJ databases">
        <title>The complete chromosome of genome of Turneriella parva DSM 21527.</title>
        <authorList>
            <consortium name="US DOE Joint Genome Institute (JGI-PGF)"/>
            <person name="Lucas S."/>
            <person name="Han J."/>
            <person name="Lapidus A."/>
            <person name="Bruce D."/>
            <person name="Goodwin L."/>
            <person name="Pitluck S."/>
            <person name="Peters L."/>
            <person name="Kyrpides N."/>
            <person name="Mavromatis K."/>
            <person name="Ivanova N."/>
            <person name="Mikhailova N."/>
            <person name="Chertkov O."/>
            <person name="Detter J.C."/>
            <person name="Tapia R."/>
            <person name="Han C."/>
            <person name="Land M."/>
            <person name="Hauser L."/>
            <person name="Markowitz V."/>
            <person name="Cheng J.-F."/>
            <person name="Hugenholtz P."/>
            <person name="Woyke T."/>
            <person name="Wu D."/>
            <person name="Gronow S."/>
            <person name="Wellnitz S."/>
            <person name="Brambilla E."/>
            <person name="Klenk H.-P."/>
            <person name="Eisen J.A."/>
        </authorList>
    </citation>
    <scope>NUCLEOTIDE SEQUENCE [LARGE SCALE GENOMIC DNA]</scope>
    <source>
        <strain evidence="3">ATCC BAA-1111 / DSM 21527 / NCTC 11395 / H</strain>
    </source>
</reference>
<keyword evidence="3" id="KW-1185">Reference proteome</keyword>
<proteinExistence type="predicted"/>
<gene>
    <name evidence="2" type="ordered locus">Turpa_2521</name>
</gene>
<dbReference type="InterPro" id="IPR019236">
    <property type="entry name" value="APP1_cat"/>
</dbReference>
<dbReference type="GO" id="GO:0008195">
    <property type="term" value="F:phosphatidate phosphatase activity"/>
    <property type="evidence" value="ECO:0007669"/>
    <property type="project" value="InterPro"/>
</dbReference>
<accession>I4B7A4</accession>
<dbReference type="EMBL" id="CP002959">
    <property type="protein sequence ID" value="AFM13161.1"/>
    <property type="molecule type" value="Genomic_DNA"/>
</dbReference>
<dbReference type="STRING" id="869212.Turpa_2521"/>
<dbReference type="Proteomes" id="UP000006048">
    <property type="component" value="Chromosome"/>
</dbReference>
<dbReference type="HOGENOM" id="CLU_066171_0_0_12"/>
<evidence type="ECO:0000313" key="3">
    <source>
        <dbReference type="Proteomes" id="UP000006048"/>
    </source>
</evidence>
<dbReference type="OrthoDB" id="335383at2"/>
<evidence type="ECO:0000313" key="2">
    <source>
        <dbReference type="EMBL" id="AFM13161.1"/>
    </source>
</evidence>
<protein>
    <recommendedName>
        <fullName evidence="1">Phosphatidate phosphatase APP1 catalytic domain-containing protein</fullName>
    </recommendedName>
</protein>
<dbReference type="KEGG" id="tpx:Turpa_2521"/>
<organism evidence="2 3">
    <name type="scientific">Turneriella parva (strain ATCC BAA-1111 / DSM 21527 / NCTC 11395 / H)</name>
    <name type="common">Leptospira parva</name>
    <dbReference type="NCBI Taxonomy" id="869212"/>
    <lineage>
        <taxon>Bacteria</taxon>
        <taxon>Pseudomonadati</taxon>
        <taxon>Spirochaetota</taxon>
        <taxon>Spirochaetia</taxon>
        <taxon>Leptospirales</taxon>
        <taxon>Leptospiraceae</taxon>
        <taxon>Turneriella</taxon>
    </lineage>
</organism>
<sequence length="364" mass="41844">MLKSLENIYGTRRSSSKYDGYVCTFDLDKTYLDTRFESLRKLVRIPFEKAEEKKNIPGVAAVVRELRRGPGGSAPPVPIYFISGSPEGMHKVVSEKLKLDGVGFDGILFKNWRSAVKKFQFKKIIDKIGFKLAALIYARSVFPLKAEELLFGDDSEYDATIYALYADIVSGALDDYEVLTILKKWNVAPDERDLIAENLKRLRESGYKPRDAIKRIFIHLEQKTPAHYHTTLSDKVVPTQNYFQTGVILYKMSAINRAGLFRIISDMIRNYQFGVTEFTTSTEDLLRRGLIDKGEARKLLRIVYKGNPLALPRRIISDLRSDFVKTLDTFSRVPDTILPPMRRETDRDLSLVERYLRFAPKRHV</sequence>